<dbReference type="RefSeq" id="WP_013554183.1">
    <property type="nucleotide sequence ID" value="NC_014935.1"/>
</dbReference>
<dbReference type="GO" id="GO:0016787">
    <property type="term" value="F:hydrolase activity"/>
    <property type="evidence" value="ECO:0007669"/>
    <property type="project" value="UniProtKB-KW"/>
</dbReference>
<dbReference type="PANTHER" id="PTHR43519">
    <property type="entry name" value="ATP-DEPENDENT RNA HELICASE HRPB"/>
    <property type="match status" value="1"/>
</dbReference>
<dbReference type="InterPro" id="IPR007502">
    <property type="entry name" value="Helicase-assoc_dom"/>
</dbReference>
<dbReference type="Proteomes" id="UP000008633">
    <property type="component" value="Chromosome"/>
</dbReference>
<feature type="region of interest" description="Disordered" evidence="5">
    <location>
        <begin position="803"/>
        <end position="826"/>
    </location>
</feature>
<keyword evidence="9" id="KW-1185">Reference proteome</keyword>
<evidence type="ECO:0000256" key="2">
    <source>
        <dbReference type="ARBA" id="ARBA00022801"/>
    </source>
</evidence>
<dbReference type="GO" id="GO:0004386">
    <property type="term" value="F:helicase activity"/>
    <property type="evidence" value="ECO:0007669"/>
    <property type="project" value="UniProtKB-KW"/>
</dbReference>
<feature type="domain" description="Helicase ATP-binding" evidence="6">
    <location>
        <begin position="15"/>
        <end position="179"/>
    </location>
</feature>
<dbReference type="SMART" id="SM00490">
    <property type="entry name" value="HELICc"/>
    <property type="match status" value="1"/>
</dbReference>
<sequence length="826" mass="92513">MKPLLPIYGVLPELKRALKAHNRVILQADPGAGKSTIVPLELLDEPWLAGKKILMLEPRRLAARAVATRMAETLNEKAGQRVGYRMRGESCTGPRTSIEVVTEGMLVRLMQEDPALEAVGLLIFDEFHERSLSADLGLALALQSQELLREDLRILIMSATLQSEELLHLLGPETPLVRSEGRSHEVSLHYLDATAPLVTPETLPRLTADTVKKALRKYKGSLLTFLPGAGEIHRCARALESLPDAVEVCPLYGGLSPEQQRQALRPAAEGRRKVILATNIAETSLTIDGIRIVVDGGYRREVFYDTTLGMERMRTRPIAADSARQRAGRAGRTAPGVCYRLWHRHRTLPPRSTPEILQADLTPLCLELARWGAEAEELAWIDSPSPERLAEANALLRRLEMLDEEGRITPLGERALKLGEHPRIAHMLLRAVELGFGYEGILLTLLLTERPSLGKGTDLRETLEALDTLLRRERSSLLRRRYESLLRLLDIEAKEAPDLEATGTLCALAYPERVAARREEGAGEYLSAAGRGLRLDPGDPLARHPLLGLAESSTVGKSGRILRAAPLSLEELKTLYPETLKWEEELRLDEASGRIEAWERLRFGRLVLEEKRLPKPESEKAAPLLLQEIRRQGILALAPSPKARRLIERVRCAGEQLGEAFPDWSEEALLDNLEEWLLPWMEGVTSLDELKALDLNAALKGYLGWERFQELEKLLPEFWTLPTGTRAPVDYSEPKAPALEARLQELLGETQTPRILEGSLPLTLRLLSPAGRPLAVTRDLVNFWQAIYPEVRKEMRGRYPKHYWPEDPLSARPTQKSKKAMDRQGL</sequence>
<protein>
    <submittedName>
        <fullName evidence="8">ATP-dependent helicase HrpB</fullName>
    </submittedName>
</protein>
<evidence type="ECO:0000256" key="1">
    <source>
        <dbReference type="ARBA" id="ARBA00022741"/>
    </source>
</evidence>
<dbReference type="HOGENOM" id="CLU_001832_5_6_7"/>
<dbReference type="CDD" id="cd18791">
    <property type="entry name" value="SF2_C_RHA"/>
    <property type="match status" value="1"/>
</dbReference>
<proteinExistence type="predicted"/>
<dbReference type="InterPro" id="IPR049614">
    <property type="entry name" value="HrpB_DEXH"/>
</dbReference>
<dbReference type="GO" id="GO:0005524">
    <property type="term" value="F:ATP binding"/>
    <property type="evidence" value="ECO:0007669"/>
    <property type="project" value="UniProtKB-KW"/>
</dbReference>
<dbReference type="OrthoDB" id="9805617at2"/>
<dbReference type="eggNOG" id="COG1643">
    <property type="taxonomic scope" value="Bacteria"/>
</dbReference>
<dbReference type="CDD" id="cd17990">
    <property type="entry name" value="DEXHc_HrpB"/>
    <property type="match status" value="1"/>
</dbReference>
<reference evidence="8 9" key="1">
    <citation type="journal article" date="2011" name="Stand. Genomic Sci.">
        <title>Complete genome sequence of Nitratifractor salsuginis type strain (E9I37-1).</title>
        <authorList>
            <person name="Anderson I."/>
            <person name="Sikorski J."/>
            <person name="Zeytun A."/>
            <person name="Nolan M."/>
            <person name="Lapidus A."/>
            <person name="Lucas S."/>
            <person name="Hammon N."/>
            <person name="Deshpande S."/>
            <person name="Cheng J.F."/>
            <person name="Tapia R."/>
            <person name="Han C."/>
            <person name="Goodwin L."/>
            <person name="Pitluck S."/>
            <person name="Liolios K."/>
            <person name="Pagani I."/>
            <person name="Ivanova N."/>
            <person name="Huntemann M."/>
            <person name="Mavromatis K."/>
            <person name="Ovchinikova G."/>
            <person name="Pati A."/>
            <person name="Chen A."/>
            <person name="Palaniappan K."/>
            <person name="Land M."/>
            <person name="Hauser L."/>
            <person name="Brambilla E.M."/>
            <person name="Ngatchou-Djao O.D."/>
            <person name="Rohde M."/>
            <person name="Tindall B.J."/>
            <person name="Goker M."/>
            <person name="Detter J.C."/>
            <person name="Woyke T."/>
            <person name="Bristow J."/>
            <person name="Eisen J.A."/>
            <person name="Markowitz V."/>
            <person name="Hugenholtz P."/>
            <person name="Klenk H.P."/>
            <person name="Kyrpides N.C."/>
        </authorList>
    </citation>
    <scope>NUCLEOTIDE SEQUENCE [LARGE SCALE GENOMIC DNA]</scope>
    <source>
        <strain evidence="9">DSM 16511 / JCM 12458 / E9I37-1</strain>
    </source>
</reference>
<evidence type="ECO:0000259" key="6">
    <source>
        <dbReference type="PROSITE" id="PS51192"/>
    </source>
</evidence>
<dbReference type="PROSITE" id="PS51194">
    <property type="entry name" value="HELICASE_CTER"/>
    <property type="match status" value="1"/>
</dbReference>
<dbReference type="PROSITE" id="PS51192">
    <property type="entry name" value="HELICASE_ATP_BIND_1"/>
    <property type="match status" value="1"/>
</dbReference>
<dbReference type="InterPro" id="IPR011545">
    <property type="entry name" value="DEAD/DEAH_box_helicase_dom"/>
</dbReference>
<dbReference type="Gene3D" id="1.20.120.1080">
    <property type="match status" value="1"/>
</dbReference>
<organism evidence="8 9">
    <name type="scientific">Nitratifractor salsuginis (strain DSM 16511 / JCM 12458 / E9I37-1)</name>
    <dbReference type="NCBI Taxonomy" id="749222"/>
    <lineage>
        <taxon>Bacteria</taxon>
        <taxon>Pseudomonadati</taxon>
        <taxon>Campylobacterota</taxon>
        <taxon>Epsilonproteobacteria</taxon>
        <taxon>Campylobacterales</taxon>
        <taxon>Sulfurovaceae</taxon>
        <taxon>Nitratifractor</taxon>
    </lineage>
</organism>
<dbReference type="InterPro" id="IPR001650">
    <property type="entry name" value="Helicase_C-like"/>
</dbReference>
<dbReference type="KEGG" id="nsa:Nitsa_1239"/>
<dbReference type="InterPro" id="IPR013689">
    <property type="entry name" value="RNA_helicase_ATP-dep_HrpB_C"/>
</dbReference>
<evidence type="ECO:0000313" key="9">
    <source>
        <dbReference type="Proteomes" id="UP000008633"/>
    </source>
</evidence>
<dbReference type="InterPro" id="IPR014001">
    <property type="entry name" value="Helicase_ATP-bd"/>
</dbReference>
<dbReference type="AlphaFoldDB" id="E6WYI0"/>
<dbReference type="InterPro" id="IPR010225">
    <property type="entry name" value="HrpB"/>
</dbReference>
<evidence type="ECO:0000256" key="5">
    <source>
        <dbReference type="SAM" id="MobiDB-lite"/>
    </source>
</evidence>
<keyword evidence="1" id="KW-0547">Nucleotide-binding</keyword>
<reference evidence="9" key="2">
    <citation type="submission" date="2011-01" db="EMBL/GenBank/DDBJ databases">
        <title>The complete genome of Nitratifractor salsuginis DSM 16511.</title>
        <authorList>
            <consortium name="US DOE Joint Genome Institute (JGI-PGF)"/>
            <person name="Lucas S."/>
            <person name="Copeland A."/>
            <person name="Lapidus A."/>
            <person name="Bruce D."/>
            <person name="Goodwin L."/>
            <person name="Pitluck S."/>
            <person name="Kyrpides N."/>
            <person name="Mavromatis K."/>
            <person name="Ivanova N."/>
            <person name="Mikhailova N."/>
            <person name="Zeytun A."/>
            <person name="Detter J.C."/>
            <person name="Tapia R."/>
            <person name="Han C."/>
            <person name="Land M."/>
            <person name="Hauser L."/>
            <person name="Markowitz V."/>
            <person name="Cheng J.-F."/>
            <person name="Hugenholtz P."/>
            <person name="Woyke T."/>
            <person name="Wu D."/>
            <person name="Tindall B."/>
            <person name="Schuetze A."/>
            <person name="Brambilla E."/>
            <person name="Klenk H.-P."/>
            <person name="Eisen J.A."/>
        </authorList>
    </citation>
    <scope>NUCLEOTIDE SEQUENCE [LARGE SCALE GENOMIC DNA]</scope>
    <source>
        <strain evidence="9">DSM 16511 / JCM 12458 / E9I37-1</strain>
    </source>
</reference>
<dbReference type="NCBIfam" id="TIGR01970">
    <property type="entry name" value="DEAH_box_HrpB"/>
    <property type="match status" value="1"/>
</dbReference>
<evidence type="ECO:0000259" key="7">
    <source>
        <dbReference type="PROSITE" id="PS51194"/>
    </source>
</evidence>
<name>E6WYI0_NITSE</name>
<dbReference type="Pfam" id="PF08482">
    <property type="entry name" value="HrpB_C"/>
    <property type="match status" value="1"/>
</dbReference>
<keyword evidence="2" id="KW-0378">Hydrolase</keyword>
<dbReference type="Pfam" id="PF00271">
    <property type="entry name" value="Helicase_C"/>
    <property type="match status" value="1"/>
</dbReference>
<dbReference type="GO" id="GO:0003676">
    <property type="term" value="F:nucleic acid binding"/>
    <property type="evidence" value="ECO:0007669"/>
    <property type="project" value="InterPro"/>
</dbReference>
<dbReference type="SMART" id="SM00487">
    <property type="entry name" value="DEXDc"/>
    <property type="match status" value="1"/>
</dbReference>
<dbReference type="EMBL" id="CP002452">
    <property type="protein sequence ID" value="ADV46492.1"/>
    <property type="molecule type" value="Genomic_DNA"/>
</dbReference>
<dbReference type="PIRSF" id="PIRSF005496">
    <property type="entry name" value="ATP_hel_hrpB"/>
    <property type="match status" value="1"/>
</dbReference>
<evidence type="ECO:0000256" key="3">
    <source>
        <dbReference type="ARBA" id="ARBA00022806"/>
    </source>
</evidence>
<dbReference type="PANTHER" id="PTHR43519:SF1">
    <property type="entry name" value="ATP-DEPENDENT RNA HELICASE HRPB"/>
    <property type="match status" value="1"/>
</dbReference>
<dbReference type="STRING" id="749222.Nitsa_1239"/>
<dbReference type="InterPro" id="IPR027417">
    <property type="entry name" value="P-loop_NTPase"/>
</dbReference>
<gene>
    <name evidence="8" type="ordered locus">Nitsa_1239</name>
</gene>
<dbReference type="Pfam" id="PF00270">
    <property type="entry name" value="DEAD"/>
    <property type="match status" value="1"/>
</dbReference>
<feature type="domain" description="Helicase C-terminal" evidence="7">
    <location>
        <begin position="210"/>
        <end position="372"/>
    </location>
</feature>
<accession>E6WYI0</accession>
<evidence type="ECO:0000256" key="4">
    <source>
        <dbReference type="ARBA" id="ARBA00022840"/>
    </source>
</evidence>
<dbReference type="SUPFAM" id="SSF52540">
    <property type="entry name" value="P-loop containing nucleoside triphosphate hydrolases"/>
    <property type="match status" value="1"/>
</dbReference>
<dbReference type="Gene3D" id="3.40.50.300">
    <property type="entry name" value="P-loop containing nucleotide triphosphate hydrolases"/>
    <property type="match status" value="2"/>
</dbReference>
<evidence type="ECO:0000313" key="8">
    <source>
        <dbReference type="EMBL" id="ADV46492.1"/>
    </source>
</evidence>
<keyword evidence="4" id="KW-0067">ATP-binding</keyword>
<dbReference type="SMART" id="SM00847">
    <property type="entry name" value="HA2"/>
    <property type="match status" value="1"/>
</dbReference>
<dbReference type="FunFam" id="3.40.50.300:FF:002125">
    <property type="entry name" value="ATP-dependent helicase HrpB"/>
    <property type="match status" value="1"/>
</dbReference>
<keyword evidence="3 8" id="KW-0347">Helicase</keyword>